<comment type="similarity">
    <text evidence="2">Belongs to the oxygen-dependent FAD-linked oxidoreductase family.</text>
</comment>
<dbReference type="Pfam" id="PF01565">
    <property type="entry name" value="FAD_binding_4"/>
    <property type="match status" value="1"/>
</dbReference>
<evidence type="ECO:0000256" key="4">
    <source>
        <dbReference type="ARBA" id="ARBA00022729"/>
    </source>
</evidence>
<dbReference type="STRING" id="4565.A0A3B6D7X7"/>
<dbReference type="AlphaFoldDB" id="A0A3B6D7X7"/>
<keyword evidence="4 7" id="KW-0732">Signal</keyword>
<dbReference type="Gene3D" id="3.30.465.10">
    <property type="match status" value="1"/>
</dbReference>
<dbReference type="Gene3D" id="3.40.462.20">
    <property type="match status" value="1"/>
</dbReference>
<dbReference type="InterPro" id="IPR016166">
    <property type="entry name" value="FAD-bd_PCMH"/>
</dbReference>
<evidence type="ECO:0000313" key="10">
    <source>
        <dbReference type="Proteomes" id="UP000019116"/>
    </source>
</evidence>
<dbReference type="Gramene" id="TraesCS2D02G126200.1">
    <property type="protein sequence ID" value="TraesCS2D02G126200.1.cds1"/>
    <property type="gene ID" value="TraesCS2D02G126200"/>
</dbReference>
<dbReference type="Gramene" id="TraesSYM2D03G01135110.1">
    <property type="protein sequence ID" value="TraesSYM2D03G01135110.1.CDS1"/>
    <property type="gene ID" value="TraesSYM2D03G01135110"/>
</dbReference>
<dbReference type="Gramene" id="TraesLDM2D03G01121990.1">
    <property type="protein sequence ID" value="TraesLDM2D03G01121990.1.CDS1"/>
    <property type="gene ID" value="TraesLDM2D03G01121990"/>
</dbReference>
<evidence type="ECO:0000256" key="3">
    <source>
        <dbReference type="ARBA" id="ARBA00022630"/>
    </source>
</evidence>
<feature type="chain" id="PRO_5017456523" description="FAD-binding PCMH-type domain-containing protein" evidence="7">
    <location>
        <begin position="29"/>
        <end position="575"/>
    </location>
</feature>
<dbReference type="PROSITE" id="PS51387">
    <property type="entry name" value="FAD_PCMH"/>
    <property type="match status" value="1"/>
</dbReference>
<dbReference type="GO" id="GO:0071949">
    <property type="term" value="F:FAD binding"/>
    <property type="evidence" value="ECO:0007669"/>
    <property type="project" value="InterPro"/>
</dbReference>
<sequence length="575" mass="63050">MQSSMAPSRTMALLAMLLVSRLFFCSQASTDGFLACLTASVPEQLLFTRSSPSFASVLASSVRNRRFLTQATVRPLCVVTATNASHVQAAVVCGRQHGVRLRVRSGGHDYEGLSYRSARPETFFVVDLAGLRSVRVSLGIPREGAPATAWVESGATLGELYHAIGKASDRLAFPAGLCPTVGVGGHLSGGGFGMLLRKHGLAVDHVVDATMVDAEGRVLDRDAMGQDVFWAIRGGGGGGSFGIVLSWRVKLVAVPPTVTAFTIPRSVEQGAVDILTKWQEVAPALPDDLFVRVLVQRQVAKFQALYLGTCDALLPVMRRRFPELGVNRTHCKEMTWLQSVPYVYLGSGATVEDILNRTDPVDTTSSKATSDYVRHAIARDVWEEIFATWLARPDAGLMILDPYGGHMARVPEAATPFPHRAGVLYNVQYINFWGGGGGDGAAQTAWVRDVYAFMEPHVSKNPREAYVNYRDLDLGENVVVGNVTSYEAGKVWGEKYYSKGNFRRLAMAKRQIDPDDYFRNEQSIPPLDADDEQLTMGHVAHIDYANPDSSNHFYIFGCVGIFLMYIRRRKYSLKS</sequence>
<evidence type="ECO:0000256" key="5">
    <source>
        <dbReference type="ARBA" id="ARBA00022827"/>
    </source>
</evidence>
<dbReference type="SUPFAM" id="SSF56176">
    <property type="entry name" value="FAD-binding/transporter-associated domain-like"/>
    <property type="match status" value="1"/>
</dbReference>
<dbReference type="OMA" id="AHIDYAN"/>
<comment type="cofactor">
    <cofactor evidence="1">
        <name>FAD</name>
        <dbReference type="ChEBI" id="CHEBI:57692"/>
    </cofactor>
</comment>
<name>A0A3B6D7X7_WHEAT</name>
<dbReference type="Gramene" id="TraesLAC2D03G01072480.1">
    <property type="protein sequence ID" value="TraesLAC2D03G01072480.1.CDS1"/>
    <property type="gene ID" value="TraesLAC2D03G01072480"/>
</dbReference>
<dbReference type="InterPro" id="IPR006094">
    <property type="entry name" value="Oxid_FAD_bind_N"/>
</dbReference>
<dbReference type="InterPro" id="IPR016169">
    <property type="entry name" value="FAD-bd_PCMH_sub2"/>
</dbReference>
<evidence type="ECO:0000313" key="9">
    <source>
        <dbReference type="EnsemblPlants" id="TraesCS2D02G126200.1.cds1"/>
    </source>
</evidence>
<evidence type="ECO:0000259" key="8">
    <source>
        <dbReference type="PROSITE" id="PS51387"/>
    </source>
</evidence>
<evidence type="ECO:0000256" key="2">
    <source>
        <dbReference type="ARBA" id="ARBA00005466"/>
    </source>
</evidence>
<reference evidence="9" key="1">
    <citation type="submission" date="2018-08" db="EMBL/GenBank/DDBJ databases">
        <authorList>
            <person name="Rossello M."/>
        </authorList>
    </citation>
    <scope>NUCLEOTIDE SEQUENCE [LARGE SCALE GENOMIC DNA]</scope>
    <source>
        <strain evidence="9">cv. Chinese Spring</strain>
    </source>
</reference>
<dbReference type="Gramene" id="TraesKAR2D01G0058730.1">
    <property type="protein sequence ID" value="cds.TraesKAR2D01G0058730.1"/>
    <property type="gene ID" value="TraesKAR2D01G0058730"/>
</dbReference>
<dbReference type="Pfam" id="PF08031">
    <property type="entry name" value="BBE"/>
    <property type="match status" value="1"/>
</dbReference>
<evidence type="ECO:0000256" key="1">
    <source>
        <dbReference type="ARBA" id="ARBA00001974"/>
    </source>
</evidence>
<keyword evidence="3" id="KW-0285">Flavoprotein</keyword>
<organism evidence="9">
    <name type="scientific">Triticum aestivum</name>
    <name type="common">Wheat</name>
    <dbReference type="NCBI Taxonomy" id="4565"/>
    <lineage>
        <taxon>Eukaryota</taxon>
        <taxon>Viridiplantae</taxon>
        <taxon>Streptophyta</taxon>
        <taxon>Embryophyta</taxon>
        <taxon>Tracheophyta</taxon>
        <taxon>Spermatophyta</taxon>
        <taxon>Magnoliopsida</taxon>
        <taxon>Liliopsida</taxon>
        <taxon>Poales</taxon>
        <taxon>Poaceae</taxon>
        <taxon>BOP clade</taxon>
        <taxon>Pooideae</taxon>
        <taxon>Triticodae</taxon>
        <taxon>Triticeae</taxon>
        <taxon>Triticinae</taxon>
        <taxon>Triticum</taxon>
    </lineage>
</organism>
<accession>A0A3B6D7X7</accession>
<evidence type="ECO:0000256" key="7">
    <source>
        <dbReference type="SAM" id="SignalP"/>
    </source>
</evidence>
<protein>
    <recommendedName>
        <fullName evidence="8">FAD-binding PCMH-type domain-containing protein</fullName>
    </recommendedName>
</protein>
<dbReference type="InterPro" id="IPR016167">
    <property type="entry name" value="FAD-bd_PCMH_sub1"/>
</dbReference>
<keyword evidence="10" id="KW-1185">Reference proteome</keyword>
<feature type="domain" description="FAD-binding PCMH-type" evidence="8">
    <location>
        <begin position="71"/>
        <end position="254"/>
    </location>
</feature>
<dbReference type="EnsemblPlants" id="TraesCS2D02G126200.1">
    <property type="protein sequence ID" value="TraesCS2D02G126200.1.cds1"/>
    <property type="gene ID" value="TraesCS2D02G126200"/>
</dbReference>
<dbReference type="Gramene" id="TraesNOR2D03G01136790.1">
    <property type="protein sequence ID" value="TraesNOR2D03G01136790.1.CDS1"/>
    <property type="gene ID" value="TraesNOR2D03G01136790"/>
</dbReference>
<proteinExistence type="inferred from homology"/>
<reference evidence="9" key="2">
    <citation type="submission" date="2018-10" db="UniProtKB">
        <authorList>
            <consortium name="EnsemblPlants"/>
        </authorList>
    </citation>
    <scope>IDENTIFICATION</scope>
</reference>
<dbReference type="Gramene" id="TraesCS2D03G0265700.1">
    <property type="protein sequence ID" value="TraesCS2D03G0265700.1.CDS1"/>
    <property type="gene ID" value="TraesCS2D03G0265700"/>
</dbReference>
<feature type="signal peptide" evidence="7">
    <location>
        <begin position="1"/>
        <end position="28"/>
    </location>
</feature>
<dbReference type="Gramene" id="TraesMAC2D03G01119010.1">
    <property type="protein sequence ID" value="TraesMAC2D03G01119010.1.CDS1"/>
    <property type="gene ID" value="TraesMAC2D03G01119010"/>
</dbReference>
<dbReference type="InterPro" id="IPR036318">
    <property type="entry name" value="FAD-bd_PCMH-like_sf"/>
</dbReference>
<dbReference type="PANTHER" id="PTHR32448">
    <property type="entry name" value="OS08G0158400 PROTEIN"/>
    <property type="match status" value="1"/>
</dbReference>
<dbReference type="Proteomes" id="UP000019116">
    <property type="component" value="Chromosome 2D"/>
</dbReference>
<dbReference type="Gramene" id="TraesWEE_scaffold_064585_01G000100.1">
    <property type="protein sequence ID" value="TraesWEE_scaffold_064585_01G000100.1"/>
    <property type="gene ID" value="TraesWEE_scaffold_064585_01G000100"/>
</dbReference>
<dbReference type="RefSeq" id="XP_044327774.1">
    <property type="nucleotide sequence ID" value="XM_044471839.1"/>
</dbReference>
<dbReference type="SMR" id="A0A3B6D7X7"/>
<dbReference type="Gramene" id="TraesSTA2D03G01109330.1">
    <property type="protein sequence ID" value="TraesSTA2D03G01109330.1.CDS1"/>
    <property type="gene ID" value="TraesSTA2D03G01109330"/>
</dbReference>
<keyword evidence="5" id="KW-0274">FAD</keyword>
<dbReference type="GeneID" id="123048809"/>
<gene>
    <name evidence="9" type="primary">LOC123048809</name>
</gene>
<dbReference type="Gene3D" id="3.30.43.10">
    <property type="entry name" value="Uridine Diphospho-n-acetylenolpyruvylglucosamine Reductase, domain 2"/>
    <property type="match status" value="1"/>
</dbReference>
<keyword evidence="6" id="KW-0325">Glycoprotein</keyword>
<dbReference type="InterPro" id="IPR012951">
    <property type="entry name" value="BBE"/>
</dbReference>
<dbReference type="GO" id="GO:0016491">
    <property type="term" value="F:oxidoreductase activity"/>
    <property type="evidence" value="ECO:0007669"/>
    <property type="project" value="InterPro"/>
</dbReference>
<evidence type="ECO:0000256" key="6">
    <source>
        <dbReference type="ARBA" id="ARBA00023180"/>
    </source>
</evidence>
<dbReference type="KEGG" id="taes:123048809"/>